<reference evidence="1" key="1">
    <citation type="journal article" date="2014" name="Front. Microbiol.">
        <title>High frequency of phylogenetically diverse reductive dehalogenase-homologous genes in deep subseafloor sedimentary metagenomes.</title>
        <authorList>
            <person name="Kawai M."/>
            <person name="Futagami T."/>
            <person name="Toyoda A."/>
            <person name="Takaki Y."/>
            <person name="Nishi S."/>
            <person name="Hori S."/>
            <person name="Arai W."/>
            <person name="Tsubouchi T."/>
            <person name="Morono Y."/>
            <person name="Uchiyama I."/>
            <person name="Ito T."/>
            <person name="Fujiyama A."/>
            <person name="Inagaki F."/>
            <person name="Takami H."/>
        </authorList>
    </citation>
    <scope>NUCLEOTIDE SEQUENCE</scope>
    <source>
        <strain evidence="1">Expedition CK06-06</strain>
    </source>
</reference>
<protein>
    <recommendedName>
        <fullName evidence="2">DNA polymerase III subunit delta</fullName>
    </recommendedName>
</protein>
<dbReference type="Gene3D" id="3.40.50.300">
    <property type="entry name" value="P-loop containing nucleotide triphosphate hydrolases"/>
    <property type="match status" value="1"/>
</dbReference>
<sequence length="54" mass="5837">MWRTIGHEWAIALLQRAIDTGRVSHAYLFTGPANVGKTHLAKEMAAALNCTGDA</sequence>
<accession>X1US32</accession>
<feature type="non-terminal residue" evidence="1">
    <location>
        <position position="54"/>
    </location>
</feature>
<gene>
    <name evidence="1" type="ORF">S12H4_53245</name>
</gene>
<organism evidence="1">
    <name type="scientific">marine sediment metagenome</name>
    <dbReference type="NCBI Taxonomy" id="412755"/>
    <lineage>
        <taxon>unclassified sequences</taxon>
        <taxon>metagenomes</taxon>
        <taxon>ecological metagenomes</taxon>
    </lineage>
</organism>
<name>X1US32_9ZZZZ</name>
<proteinExistence type="predicted"/>
<dbReference type="Pfam" id="PF13177">
    <property type="entry name" value="DNA_pol3_delta2"/>
    <property type="match status" value="1"/>
</dbReference>
<evidence type="ECO:0008006" key="2">
    <source>
        <dbReference type="Google" id="ProtNLM"/>
    </source>
</evidence>
<dbReference type="AlphaFoldDB" id="X1US32"/>
<evidence type="ECO:0000313" key="1">
    <source>
        <dbReference type="EMBL" id="GAJ02696.1"/>
    </source>
</evidence>
<dbReference type="SUPFAM" id="SSF52540">
    <property type="entry name" value="P-loop containing nucleoside triphosphate hydrolases"/>
    <property type="match status" value="1"/>
</dbReference>
<comment type="caution">
    <text evidence="1">The sequence shown here is derived from an EMBL/GenBank/DDBJ whole genome shotgun (WGS) entry which is preliminary data.</text>
</comment>
<dbReference type="InterPro" id="IPR027417">
    <property type="entry name" value="P-loop_NTPase"/>
</dbReference>
<dbReference type="EMBL" id="BARW01033872">
    <property type="protein sequence ID" value="GAJ02696.1"/>
    <property type="molecule type" value="Genomic_DNA"/>
</dbReference>